<comment type="caution">
    <text evidence="1">The sequence shown here is derived from an EMBL/GenBank/DDBJ whole genome shotgun (WGS) entry which is preliminary data.</text>
</comment>
<organism evidence="1">
    <name type="scientific">marine sediment metagenome</name>
    <dbReference type="NCBI Taxonomy" id="412755"/>
    <lineage>
        <taxon>unclassified sequences</taxon>
        <taxon>metagenomes</taxon>
        <taxon>ecological metagenomes</taxon>
    </lineage>
</organism>
<sequence length="172" mass="20063">MANMNKEIYAQRYEGYKFELKYPILDIGGEDGSFLECVGATSGTVIDMVDDVNKKYNHIVADISKKLPIIKGEFKTIFVTEVLEHLKNPLYVMAQVFDILEDNGKCFISIPYTDFSKRFSLGEWDNGHVSRWKIKEIEDQMKKIGFKIKVIQTRRRFKGLAFWLPHCWIVLE</sequence>
<proteinExistence type="predicted"/>
<accession>A0A0F9JN07</accession>
<name>A0A0F9JN07_9ZZZZ</name>
<protein>
    <recommendedName>
        <fullName evidence="2">Methyltransferase type 11 domain-containing protein</fullName>
    </recommendedName>
</protein>
<reference evidence="1" key="1">
    <citation type="journal article" date="2015" name="Nature">
        <title>Complex archaea that bridge the gap between prokaryotes and eukaryotes.</title>
        <authorList>
            <person name="Spang A."/>
            <person name="Saw J.H."/>
            <person name="Jorgensen S.L."/>
            <person name="Zaremba-Niedzwiedzka K."/>
            <person name="Martijn J."/>
            <person name="Lind A.E."/>
            <person name="van Eijk R."/>
            <person name="Schleper C."/>
            <person name="Guy L."/>
            <person name="Ettema T.J."/>
        </authorList>
    </citation>
    <scope>NUCLEOTIDE SEQUENCE</scope>
</reference>
<dbReference type="AlphaFoldDB" id="A0A0F9JN07"/>
<gene>
    <name evidence="1" type="ORF">LCGC14_1805650</name>
</gene>
<feature type="non-terminal residue" evidence="1">
    <location>
        <position position="172"/>
    </location>
</feature>
<dbReference type="InterPro" id="IPR029063">
    <property type="entry name" value="SAM-dependent_MTases_sf"/>
</dbReference>
<evidence type="ECO:0000313" key="1">
    <source>
        <dbReference type="EMBL" id="KKM00323.1"/>
    </source>
</evidence>
<dbReference type="SUPFAM" id="SSF53335">
    <property type="entry name" value="S-adenosyl-L-methionine-dependent methyltransferases"/>
    <property type="match status" value="1"/>
</dbReference>
<dbReference type="EMBL" id="LAZR01017460">
    <property type="protein sequence ID" value="KKM00323.1"/>
    <property type="molecule type" value="Genomic_DNA"/>
</dbReference>
<evidence type="ECO:0008006" key="2">
    <source>
        <dbReference type="Google" id="ProtNLM"/>
    </source>
</evidence>
<dbReference type="Pfam" id="PF13489">
    <property type="entry name" value="Methyltransf_23"/>
    <property type="match status" value="1"/>
</dbReference>
<dbReference type="Gene3D" id="3.40.50.150">
    <property type="entry name" value="Vaccinia Virus protein VP39"/>
    <property type="match status" value="1"/>
</dbReference>